<gene>
    <name evidence="2" type="ORF">OE88DRAFT_1804899</name>
</gene>
<reference evidence="2 3" key="1">
    <citation type="journal article" date="2019" name="Nat. Ecol. Evol.">
        <title>Megaphylogeny resolves global patterns of mushroom evolution.</title>
        <authorList>
            <person name="Varga T."/>
            <person name="Krizsan K."/>
            <person name="Foldi C."/>
            <person name="Dima B."/>
            <person name="Sanchez-Garcia M."/>
            <person name="Sanchez-Ramirez S."/>
            <person name="Szollosi G.J."/>
            <person name="Szarkandi J.G."/>
            <person name="Papp V."/>
            <person name="Albert L."/>
            <person name="Andreopoulos W."/>
            <person name="Angelini C."/>
            <person name="Antonin V."/>
            <person name="Barry K.W."/>
            <person name="Bougher N.L."/>
            <person name="Buchanan P."/>
            <person name="Buyck B."/>
            <person name="Bense V."/>
            <person name="Catcheside P."/>
            <person name="Chovatia M."/>
            <person name="Cooper J."/>
            <person name="Damon W."/>
            <person name="Desjardin D."/>
            <person name="Finy P."/>
            <person name="Geml J."/>
            <person name="Haridas S."/>
            <person name="Hughes K."/>
            <person name="Justo A."/>
            <person name="Karasinski D."/>
            <person name="Kautmanova I."/>
            <person name="Kiss B."/>
            <person name="Kocsube S."/>
            <person name="Kotiranta H."/>
            <person name="LaButti K.M."/>
            <person name="Lechner B.E."/>
            <person name="Liimatainen K."/>
            <person name="Lipzen A."/>
            <person name="Lukacs Z."/>
            <person name="Mihaltcheva S."/>
            <person name="Morgado L.N."/>
            <person name="Niskanen T."/>
            <person name="Noordeloos M.E."/>
            <person name="Ohm R.A."/>
            <person name="Ortiz-Santana B."/>
            <person name="Ovrebo C."/>
            <person name="Racz N."/>
            <person name="Riley R."/>
            <person name="Savchenko A."/>
            <person name="Shiryaev A."/>
            <person name="Soop K."/>
            <person name="Spirin V."/>
            <person name="Szebenyi C."/>
            <person name="Tomsovsky M."/>
            <person name="Tulloss R.E."/>
            <person name="Uehling J."/>
            <person name="Grigoriev I.V."/>
            <person name="Vagvolgyi C."/>
            <person name="Papp T."/>
            <person name="Martin F.M."/>
            <person name="Miettinen O."/>
            <person name="Hibbett D.S."/>
            <person name="Nagy L.G."/>
        </authorList>
    </citation>
    <scope>NUCLEOTIDE SEQUENCE [LARGE SCALE GENOMIC DNA]</scope>
    <source>
        <strain evidence="2 3">OMC1185</strain>
    </source>
</reference>
<dbReference type="OrthoDB" id="359154at2759"/>
<proteinExistence type="predicted"/>
<dbReference type="EMBL" id="ML213504">
    <property type="protein sequence ID" value="TFK56131.1"/>
    <property type="molecule type" value="Genomic_DNA"/>
</dbReference>
<organism evidence="2 3">
    <name type="scientific">Heliocybe sulcata</name>
    <dbReference type="NCBI Taxonomy" id="5364"/>
    <lineage>
        <taxon>Eukaryota</taxon>
        <taxon>Fungi</taxon>
        <taxon>Dikarya</taxon>
        <taxon>Basidiomycota</taxon>
        <taxon>Agaricomycotina</taxon>
        <taxon>Agaricomycetes</taxon>
        <taxon>Gloeophyllales</taxon>
        <taxon>Gloeophyllaceae</taxon>
        <taxon>Heliocybe</taxon>
    </lineage>
</organism>
<evidence type="ECO:0000313" key="3">
    <source>
        <dbReference type="Proteomes" id="UP000305948"/>
    </source>
</evidence>
<dbReference type="AlphaFoldDB" id="A0A5C3NR02"/>
<name>A0A5C3NR02_9AGAM</name>
<keyword evidence="3" id="KW-1185">Reference proteome</keyword>
<protein>
    <recommendedName>
        <fullName evidence="4">KOW domain-containing protein</fullName>
    </recommendedName>
</protein>
<dbReference type="Gene3D" id="2.30.30.30">
    <property type="match status" value="1"/>
</dbReference>
<dbReference type="InterPro" id="IPR014722">
    <property type="entry name" value="Rib_uL2_dom2"/>
</dbReference>
<evidence type="ECO:0000313" key="2">
    <source>
        <dbReference type="EMBL" id="TFK56131.1"/>
    </source>
</evidence>
<sequence length="385" mass="44574">MSTSRFTSLRKAQVVRAATSSPVTRDFRHLDSVPRWWLGRSSFSDPVSKAVKVKDRIKYWNIVPGDQVRVLGEREGTVREVLSINRFSNRVYLRAARNDGENSQATGHPINVHYSKVQLFLGKHEFPPAKGSTVTEIVPVFASRIGTSPPVWDVAKHAYVWKRFAVNTTPRLPHWTKQSHGLEPKMPIPWPEKAKSPKLPRTDYDTAADVVHEITYNPSPITTRILDPIPRQQALAKQERHYLNSVLNPGAAFDQAAPLEVHVQQELSPDHSRAKRQKRWQELNESKQQLLREYIKDETTSAKMRRHKTVKEARAWAVFRWREKVEELRKEERKRRWINRGALAELQRKRARKAKKAVRQEKRLRELSLAMADNQIIPEGVSISR</sequence>
<feature type="region of interest" description="Disordered" evidence="1">
    <location>
        <begin position="175"/>
        <end position="199"/>
    </location>
</feature>
<accession>A0A5C3NR02</accession>
<evidence type="ECO:0000256" key="1">
    <source>
        <dbReference type="SAM" id="MobiDB-lite"/>
    </source>
</evidence>
<dbReference type="STRING" id="5364.A0A5C3NR02"/>
<dbReference type="InterPro" id="IPR008991">
    <property type="entry name" value="Translation_prot_SH3-like_sf"/>
</dbReference>
<evidence type="ECO:0008006" key="4">
    <source>
        <dbReference type="Google" id="ProtNLM"/>
    </source>
</evidence>
<dbReference type="Proteomes" id="UP000305948">
    <property type="component" value="Unassembled WGS sequence"/>
</dbReference>
<dbReference type="SUPFAM" id="SSF50104">
    <property type="entry name" value="Translation proteins SH3-like domain"/>
    <property type="match status" value="1"/>
</dbReference>